<feature type="compositionally biased region" description="Polar residues" evidence="2">
    <location>
        <begin position="193"/>
        <end position="217"/>
    </location>
</feature>
<organism evidence="3">
    <name type="scientific">Euplotes crassus</name>
    <dbReference type="NCBI Taxonomy" id="5936"/>
    <lineage>
        <taxon>Eukaryota</taxon>
        <taxon>Sar</taxon>
        <taxon>Alveolata</taxon>
        <taxon>Ciliophora</taxon>
        <taxon>Intramacronucleata</taxon>
        <taxon>Spirotrichea</taxon>
        <taxon>Hypotrichia</taxon>
        <taxon>Euplotida</taxon>
        <taxon>Euplotidae</taxon>
        <taxon>Moneuplotes</taxon>
    </lineage>
</organism>
<feature type="region of interest" description="Disordered" evidence="2">
    <location>
        <begin position="150"/>
        <end position="219"/>
    </location>
</feature>
<feature type="compositionally biased region" description="Low complexity" evidence="2">
    <location>
        <begin position="175"/>
        <end position="192"/>
    </location>
</feature>
<feature type="coiled-coil region" evidence="1">
    <location>
        <begin position="232"/>
        <end position="260"/>
    </location>
</feature>
<proteinExistence type="predicted"/>
<evidence type="ECO:0000313" key="3">
    <source>
        <dbReference type="EMBL" id="CAE0376986.1"/>
    </source>
</evidence>
<feature type="compositionally biased region" description="Basic and acidic residues" evidence="2">
    <location>
        <begin position="151"/>
        <end position="169"/>
    </location>
</feature>
<evidence type="ECO:0000256" key="1">
    <source>
        <dbReference type="SAM" id="Coils"/>
    </source>
</evidence>
<keyword evidence="1" id="KW-0175">Coiled coil</keyword>
<sequence>MDDEEKVMAYREKIEKKTKHRIFDVFETILTERKIQLQEEQKALELRKKEQVRHVLSHWIDVGNYWIDKNQPKDLPRTLLKNTPEKILKAEKTPSPDSRFLFTLSKEINKPSPVNKRIEFNSEAKQSKNLDKEKELKSWLFSKVKSIKNKGTPEKQKELSETLDLDRAPSESATNPFQQESSPEPPSSLLNSHKSSPNNIFTSKSAPEDPTQPTQREAQLASHLAEQEALKKTFLEQQRLAELENLKKLKQDRINQLSARAEYLRSQIDLSQKLENDLKILQYQYTMNGDERILMRARQIAGDFKDLHSSLPNIMLELNRINMEISKIQ</sequence>
<dbReference type="AlphaFoldDB" id="A0A7S3K7H2"/>
<accession>A0A7S3K7H2</accession>
<protein>
    <submittedName>
        <fullName evidence="3">Uncharacterized protein</fullName>
    </submittedName>
</protein>
<dbReference type="EMBL" id="HBIK01004016">
    <property type="protein sequence ID" value="CAE0376986.1"/>
    <property type="molecule type" value="Transcribed_RNA"/>
</dbReference>
<gene>
    <name evidence="3" type="ORF">ECRA1380_LOCUS1941</name>
</gene>
<evidence type="ECO:0000256" key="2">
    <source>
        <dbReference type="SAM" id="MobiDB-lite"/>
    </source>
</evidence>
<reference evidence="3" key="1">
    <citation type="submission" date="2021-01" db="EMBL/GenBank/DDBJ databases">
        <authorList>
            <person name="Corre E."/>
            <person name="Pelletier E."/>
            <person name="Niang G."/>
            <person name="Scheremetjew M."/>
            <person name="Finn R."/>
            <person name="Kale V."/>
            <person name="Holt S."/>
            <person name="Cochrane G."/>
            <person name="Meng A."/>
            <person name="Brown T."/>
            <person name="Cohen L."/>
        </authorList>
    </citation>
    <scope>NUCLEOTIDE SEQUENCE</scope>
    <source>
        <strain evidence="3">CT5</strain>
    </source>
</reference>
<name>A0A7S3K7H2_EUPCR</name>